<feature type="region of interest" description="Disordered" evidence="1">
    <location>
        <begin position="192"/>
        <end position="211"/>
    </location>
</feature>
<evidence type="ECO:0000313" key="3">
    <source>
        <dbReference type="Proteomes" id="UP000699042"/>
    </source>
</evidence>
<name>A0A9P7UJE2_9PEZI</name>
<feature type="region of interest" description="Disordered" evidence="1">
    <location>
        <begin position="1"/>
        <end position="27"/>
    </location>
</feature>
<accession>A0A9P7UJE2</accession>
<reference evidence="2" key="1">
    <citation type="submission" date="2021-05" db="EMBL/GenBank/DDBJ databases">
        <title>Comparative genomics of three Colletotrichum scovillei strains and genetic complementation revealed genes involved fungal growth and virulence on chili pepper.</title>
        <authorList>
            <person name="Hsieh D.-K."/>
            <person name="Chuang S.-C."/>
            <person name="Chen C.-Y."/>
            <person name="Chao Y.-T."/>
            <person name="Lu M.-Y.J."/>
            <person name="Lee M.-H."/>
            <person name="Shih M.-C."/>
        </authorList>
    </citation>
    <scope>NUCLEOTIDE SEQUENCE</scope>
    <source>
        <strain evidence="2">Coll-153</strain>
    </source>
</reference>
<dbReference type="AlphaFoldDB" id="A0A9P7UJE2"/>
<dbReference type="Proteomes" id="UP000699042">
    <property type="component" value="Unassembled WGS sequence"/>
</dbReference>
<evidence type="ECO:0000313" key="2">
    <source>
        <dbReference type="EMBL" id="KAG7058797.1"/>
    </source>
</evidence>
<feature type="region of interest" description="Disordered" evidence="1">
    <location>
        <begin position="245"/>
        <end position="267"/>
    </location>
</feature>
<feature type="compositionally biased region" description="Low complexity" evidence="1">
    <location>
        <begin position="192"/>
        <end position="201"/>
    </location>
</feature>
<dbReference type="EMBL" id="JAESDN010000001">
    <property type="protein sequence ID" value="KAG7058797.1"/>
    <property type="molecule type" value="Genomic_DNA"/>
</dbReference>
<feature type="compositionally biased region" description="Polar residues" evidence="1">
    <location>
        <begin position="1"/>
        <end position="13"/>
    </location>
</feature>
<sequence length="295" mass="30724">MRQGPLSTVNHSQAPKRKSKAKQPTSCPAPTPPPSFSPSPCCCSRSCSCCCSCCCSSCPSPLPAPAPAPVPARPPQAVNCFPVTPPPSQFLNLILLVLVFPPPCKSSTRLSRLESCLVLHPRPLPLVLLSPSSFIPLFPQTLGLTKPIQSTRHTRSPIESLISSTNANQLSALDIVGGSTCRPFPLPYSTYSGSGSGSNSKSRSRDSQSHGRQLVMAAAILGQCHGKLGLGDQPCVTCHATSWQSRLDPSEAGGDEASKPLLGRSLTPSRVTVPTAAAAAPHNSVLLAAADDHAA</sequence>
<evidence type="ECO:0000256" key="1">
    <source>
        <dbReference type="SAM" id="MobiDB-lite"/>
    </source>
</evidence>
<organism evidence="2 3">
    <name type="scientific">Colletotrichum scovillei</name>
    <dbReference type="NCBI Taxonomy" id="1209932"/>
    <lineage>
        <taxon>Eukaryota</taxon>
        <taxon>Fungi</taxon>
        <taxon>Dikarya</taxon>
        <taxon>Ascomycota</taxon>
        <taxon>Pezizomycotina</taxon>
        <taxon>Sordariomycetes</taxon>
        <taxon>Hypocreomycetidae</taxon>
        <taxon>Glomerellales</taxon>
        <taxon>Glomerellaceae</taxon>
        <taxon>Colletotrichum</taxon>
        <taxon>Colletotrichum acutatum species complex</taxon>
    </lineage>
</organism>
<gene>
    <name evidence="2" type="ORF">JMJ77_006168</name>
</gene>
<protein>
    <submittedName>
        <fullName evidence="2">Uncharacterized protein</fullName>
    </submittedName>
</protein>
<comment type="caution">
    <text evidence="2">The sequence shown here is derived from an EMBL/GenBank/DDBJ whole genome shotgun (WGS) entry which is preliminary data.</text>
</comment>
<proteinExistence type="predicted"/>
<keyword evidence="3" id="KW-1185">Reference proteome</keyword>